<feature type="region of interest" description="Disordered" evidence="7">
    <location>
        <begin position="45"/>
        <end position="73"/>
    </location>
</feature>
<dbReference type="SMART" id="SM00479">
    <property type="entry name" value="EXOIII"/>
    <property type="match status" value="1"/>
</dbReference>
<evidence type="ECO:0000256" key="3">
    <source>
        <dbReference type="ARBA" id="ARBA00022722"/>
    </source>
</evidence>
<keyword evidence="3" id="KW-0540">Nuclease</keyword>
<name>A0A550CSH0_9AGAR</name>
<dbReference type="InterPro" id="IPR012337">
    <property type="entry name" value="RNaseH-like_sf"/>
</dbReference>
<evidence type="ECO:0000256" key="1">
    <source>
        <dbReference type="ARBA" id="ARBA00004123"/>
    </source>
</evidence>
<evidence type="ECO:0000256" key="6">
    <source>
        <dbReference type="ARBA" id="ARBA00023242"/>
    </source>
</evidence>
<evidence type="ECO:0000313" key="9">
    <source>
        <dbReference type="EMBL" id="TRM67741.1"/>
    </source>
</evidence>
<dbReference type="InterPro" id="IPR013520">
    <property type="entry name" value="Ribonucl_H"/>
</dbReference>
<dbReference type="OrthoDB" id="8191639at2759"/>
<dbReference type="PANTHER" id="PTHR12801">
    <property type="entry name" value="RNA EXONUCLEASE REXO1 / RECO3 FAMILY MEMBER-RELATED"/>
    <property type="match status" value="1"/>
</dbReference>
<evidence type="ECO:0000256" key="5">
    <source>
        <dbReference type="ARBA" id="ARBA00022839"/>
    </source>
</evidence>
<proteinExistence type="inferred from homology"/>
<keyword evidence="4" id="KW-0378">Hydrolase</keyword>
<comment type="similarity">
    <text evidence="2">Belongs to the REXO1/REXO3 family.</text>
</comment>
<protein>
    <submittedName>
        <fullName evidence="9">Rexo1 protein</fullName>
    </submittedName>
</protein>
<evidence type="ECO:0000256" key="2">
    <source>
        <dbReference type="ARBA" id="ARBA00006357"/>
    </source>
</evidence>
<dbReference type="SUPFAM" id="SSF53098">
    <property type="entry name" value="Ribonuclease H-like"/>
    <property type="match status" value="1"/>
</dbReference>
<dbReference type="InterPro" id="IPR036397">
    <property type="entry name" value="RNaseH_sf"/>
</dbReference>
<dbReference type="GO" id="GO:0010629">
    <property type="term" value="P:negative regulation of gene expression"/>
    <property type="evidence" value="ECO:0007669"/>
    <property type="project" value="UniProtKB-ARBA"/>
</dbReference>
<dbReference type="InterPro" id="IPR034922">
    <property type="entry name" value="REX1-like_exo"/>
</dbReference>
<evidence type="ECO:0000313" key="10">
    <source>
        <dbReference type="Proteomes" id="UP000320762"/>
    </source>
</evidence>
<evidence type="ECO:0000259" key="8">
    <source>
        <dbReference type="SMART" id="SM00479"/>
    </source>
</evidence>
<dbReference type="EMBL" id="VDMD01000002">
    <property type="protein sequence ID" value="TRM67741.1"/>
    <property type="molecule type" value="Genomic_DNA"/>
</dbReference>
<keyword evidence="10" id="KW-1185">Reference proteome</keyword>
<dbReference type="STRING" id="97359.A0A550CSH0"/>
<reference evidence="9 10" key="1">
    <citation type="journal article" date="2019" name="New Phytol.">
        <title>Comparative genomics reveals unique wood-decay strategies and fruiting body development in the Schizophyllaceae.</title>
        <authorList>
            <person name="Almasi E."/>
            <person name="Sahu N."/>
            <person name="Krizsan K."/>
            <person name="Balint B."/>
            <person name="Kovacs G.M."/>
            <person name="Kiss B."/>
            <person name="Cseklye J."/>
            <person name="Drula E."/>
            <person name="Henrissat B."/>
            <person name="Nagy I."/>
            <person name="Chovatia M."/>
            <person name="Adam C."/>
            <person name="LaButti K."/>
            <person name="Lipzen A."/>
            <person name="Riley R."/>
            <person name="Grigoriev I.V."/>
            <person name="Nagy L.G."/>
        </authorList>
    </citation>
    <scope>NUCLEOTIDE SEQUENCE [LARGE SCALE GENOMIC DNA]</scope>
    <source>
        <strain evidence="9 10">NL-1724</strain>
    </source>
</reference>
<dbReference type="Gene3D" id="3.30.420.10">
    <property type="entry name" value="Ribonuclease H-like superfamily/Ribonuclease H"/>
    <property type="match status" value="1"/>
</dbReference>
<gene>
    <name evidence="9" type="ORF">BD626DRAFT_479690</name>
</gene>
<dbReference type="Proteomes" id="UP000320762">
    <property type="component" value="Unassembled WGS sequence"/>
</dbReference>
<sequence>MFSTAGLFANLKCPRAADCDRLNCLFSHADNIPPEPPLDIPLASSSSKPIVPAKRPTMPSPTSTAVRSPAIGEPPRKMVKLGGHTAVPAPQASKPTVGVPTLKIHPMQSQVPIATRQSMLKVIYERFRELYSSILPANPTLASEHALRQEEELYNSSSKAGYSMAVIHYAGQIKRRPKPTNINHDSVGTKADIAARAEQKKSLKALTLTKANLQRYVHPIDVLSSWGYIVDIPQGPGGDVSSMDGQTVKCERCCNNFMVLAPPGDDCTFHWGKLHTTRINGERARVRTCCGKTASESEGCTTGPHVFYESDPLVLHSRHPFSFLPSRSPDRKTLDVIALDCEMIYTTGGMRVARVSLIDGAGATIFDEFVKMDEGVAVLDYNTRFSGVKPEHLQRATHDLAGIREKLHALMDEETILVGHALDNDLKTLRIVHRTCVDTALLFPHPHGAPYRKALRDLTREHLGVVIQQSSSNGHSSAEDASVTLDLVRWHFLNRPPPKYKSPAAVGTTASPTPVSARAAVSPASPSVAPASMSIARSSPLGGPLPLASSSAC</sequence>
<dbReference type="GO" id="GO:0005634">
    <property type="term" value="C:nucleus"/>
    <property type="evidence" value="ECO:0007669"/>
    <property type="project" value="UniProtKB-SubCell"/>
</dbReference>
<evidence type="ECO:0000256" key="4">
    <source>
        <dbReference type="ARBA" id="ARBA00022801"/>
    </source>
</evidence>
<evidence type="ECO:0000256" key="7">
    <source>
        <dbReference type="SAM" id="MobiDB-lite"/>
    </source>
</evidence>
<keyword evidence="5" id="KW-0269">Exonuclease</keyword>
<organism evidence="9 10">
    <name type="scientific">Schizophyllum amplum</name>
    <dbReference type="NCBI Taxonomy" id="97359"/>
    <lineage>
        <taxon>Eukaryota</taxon>
        <taxon>Fungi</taxon>
        <taxon>Dikarya</taxon>
        <taxon>Basidiomycota</taxon>
        <taxon>Agaricomycotina</taxon>
        <taxon>Agaricomycetes</taxon>
        <taxon>Agaricomycetidae</taxon>
        <taxon>Agaricales</taxon>
        <taxon>Schizophyllaceae</taxon>
        <taxon>Schizophyllum</taxon>
    </lineage>
</organism>
<comment type="caution">
    <text evidence="9">The sequence shown here is derived from an EMBL/GenBank/DDBJ whole genome shotgun (WGS) entry which is preliminary data.</text>
</comment>
<keyword evidence="6" id="KW-0539">Nucleus</keyword>
<dbReference type="FunFam" id="3.30.420.10:FF:000031">
    <property type="entry name" value="RNA exonuclease 1"/>
    <property type="match status" value="1"/>
</dbReference>
<comment type="subcellular location">
    <subcellularLocation>
        <location evidence="1">Nucleus</location>
    </subcellularLocation>
</comment>
<dbReference type="PANTHER" id="PTHR12801:SF115">
    <property type="entry name" value="FI18136P1-RELATED"/>
    <property type="match status" value="1"/>
</dbReference>
<dbReference type="CDD" id="cd06145">
    <property type="entry name" value="REX1_like"/>
    <property type="match status" value="1"/>
</dbReference>
<dbReference type="GO" id="GO:0003676">
    <property type="term" value="F:nucleic acid binding"/>
    <property type="evidence" value="ECO:0007669"/>
    <property type="project" value="InterPro"/>
</dbReference>
<dbReference type="InterPro" id="IPR047021">
    <property type="entry name" value="REXO1/3/4-like"/>
</dbReference>
<feature type="domain" description="Exonuclease" evidence="8">
    <location>
        <begin position="335"/>
        <end position="497"/>
    </location>
</feature>
<dbReference type="GO" id="GO:0004527">
    <property type="term" value="F:exonuclease activity"/>
    <property type="evidence" value="ECO:0007669"/>
    <property type="project" value="UniProtKB-KW"/>
</dbReference>
<accession>A0A550CSH0</accession>
<dbReference type="AlphaFoldDB" id="A0A550CSH0"/>